<organism evidence="1 2">
    <name type="scientific">Flavobacterium aquatile LMG 4008 = ATCC 11947</name>
    <dbReference type="NCBI Taxonomy" id="1453498"/>
    <lineage>
        <taxon>Bacteria</taxon>
        <taxon>Pseudomonadati</taxon>
        <taxon>Bacteroidota</taxon>
        <taxon>Flavobacteriia</taxon>
        <taxon>Flavobacteriales</taxon>
        <taxon>Flavobacteriaceae</taxon>
        <taxon>Flavobacterium</taxon>
    </lineage>
</organism>
<protein>
    <submittedName>
        <fullName evidence="1">Uncharacterized protein</fullName>
    </submittedName>
</protein>
<dbReference type="eggNOG" id="ENOG503301Z">
    <property type="taxonomic scope" value="Bacteria"/>
</dbReference>
<gene>
    <name evidence="1" type="ORF">LG45_10995</name>
</gene>
<dbReference type="Proteomes" id="UP000029554">
    <property type="component" value="Unassembled WGS sequence"/>
</dbReference>
<proteinExistence type="predicted"/>
<dbReference type="OrthoDB" id="840060at2"/>
<comment type="caution">
    <text evidence="1">The sequence shown here is derived from an EMBL/GenBank/DDBJ whole genome shotgun (WGS) entry which is preliminary data.</text>
</comment>
<name>A0A095TZ60_9FLAO</name>
<evidence type="ECO:0000313" key="1">
    <source>
        <dbReference type="EMBL" id="KGD67643.1"/>
    </source>
</evidence>
<evidence type="ECO:0000313" key="2">
    <source>
        <dbReference type="Proteomes" id="UP000029554"/>
    </source>
</evidence>
<keyword evidence="2" id="KW-1185">Reference proteome</keyword>
<reference evidence="1 2" key="1">
    <citation type="submission" date="2014-09" db="EMBL/GenBank/DDBJ databases">
        <title>Whole Genome Shotgun of Flavobacterium aquatile LMG 4008.</title>
        <authorList>
            <person name="Gale A.N."/>
            <person name="Pipes S.E."/>
            <person name="Newman J.D."/>
        </authorList>
    </citation>
    <scope>NUCLEOTIDE SEQUENCE [LARGE SCALE GENOMIC DNA]</scope>
    <source>
        <strain evidence="1 2">LMG 4008</strain>
    </source>
</reference>
<accession>A0A095TZ60</accession>
<sequence>MPRMIYDYTKSELESVSFDPHLFKKRLKKATRNLLPYEIDQLENWLSYFTMNKPELQNCLTEITSKNENGFA</sequence>
<dbReference type="AlphaFoldDB" id="A0A095TZ60"/>
<dbReference type="STRING" id="1453498.LG45_10995"/>
<dbReference type="EMBL" id="JRHH01000004">
    <property type="protein sequence ID" value="KGD67643.1"/>
    <property type="molecule type" value="Genomic_DNA"/>
</dbReference>
<dbReference type="RefSeq" id="WP_035127018.1">
    <property type="nucleotide sequence ID" value="NZ_JRHH01000004.1"/>
</dbReference>